<sequence length="347" mass="37855">MKTYVGLDVSLDETSICIVAEDGKVLAERKLPSTPEAIAAFISAKAPEVVRVGLETGSLSVWLHGELRARGLPMICIDARHAKAALSMRINKTDRNDAAGLAQIVRTGWYREAHVKSGPSHLARALLASRALLVGMRGDIDNQIRGLLKTFGVIVGRPEGGFRQRATKLSTQDLAESPELGHLVETLLAAREEVAKRITVLDREVMRTARASEVCKRFMTAPGVGGVVALSVWSAIDDPLRFAKSSSVGAYFGLTPRRYASGEIDRTGRVSKCGDKDVRKHLYEAASVLLTRIRRPSALQAWGLAIAKRSGFKKAKVAVARKLAVILHRMWRDATEFRWENAAARAA</sequence>
<proteinExistence type="predicted"/>
<reference evidence="3 4" key="1">
    <citation type="journal article" date="2016" name="J. Microbiol.">
        <title>Dankookia rubra gen. nov., sp. nov., an alphaproteobacterium isolated from sediment of a shallow stream.</title>
        <authorList>
            <person name="Kim W.H."/>
            <person name="Kim D.H."/>
            <person name="Kang K."/>
            <person name="Ahn T.Y."/>
        </authorList>
    </citation>
    <scope>NUCLEOTIDE SEQUENCE [LARGE SCALE GENOMIC DNA]</scope>
    <source>
        <strain evidence="3 4">JCM30602</strain>
    </source>
</reference>
<gene>
    <name evidence="3" type="ORF">E2C06_27810</name>
</gene>
<evidence type="ECO:0000313" key="4">
    <source>
        <dbReference type="Proteomes" id="UP000295096"/>
    </source>
</evidence>
<dbReference type="GO" id="GO:0003677">
    <property type="term" value="F:DNA binding"/>
    <property type="evidence" value="ECO:0007669"/>
    <property type="project" value="InterPro"/>
</dbReference>
<dbReference type="Pfam" id="PF02371">
    <property type="entry name" value="Transposase_20"/>
    <property type="match status" value="1"/>
</dbReference>
<dbReference type="OrthoDB" id="5289737at2"/>
<accession>A0A4R5Q8P1</accession>
<evidence type="ECO:0000259" key="1">
    <source>
        <dbReference type="Pfam" id="PF01548"/>
    </source>
</evidence>
<dbReference type="NCBIfam" id="NF033542">
    <property type="entry name" value="transpos_IS110"/>
    <property type="match status" value="1"/>
</dbReference>
<protein>
    <submittedName>
        <fullName evidence="3">IS110 family transposase</fullName>
    </submittedName>
</protein>
<feature type="domain" description="Transposase IS110-like N-terminal" evidence="1">
    <location>
        <begin position="5"/>
        <end position="150"/>
    </location>
</feature>
<dbReference type="Proteomes" id="UP000295096">
    <property type="component" value="Unassembled WGS sequence"/>
</dbReference>
<dbReference type="InterPro" id="IPR003346">
    <property type="entry name" value="Transposase_20"/>
</dbReference>
<evidence type="ECO:0000259" key="2">
    <source>
        <dbReference type="Pfam" id="PF02371"/>
    </source>
</evidence>
<dbReference type="PANTHER" id="PTHR33055">
    <property type="entry name" value="TRANSPOSASE FOR INSERTION SEQUENCE ELEMENT IS1111A"/>
    <property type="match status" value="1"/>
</dbReference>
<name>A0A4R5Q8P1_9PROT</name>
<feature type="domain" description="Transposase IS116/IS110/IS902 C-terminal" evidence="2">
    <location>
        <begin position="215"/>
        <end position="296"/>
    </location>
</feature>
<evidence type="ECO:0000313" key="3">
    <source>
        <dbReference type="EMBL" id="TDH59330.1"/>
    </source>
</evidence>
<dbReference type="AlphaFoldDB" id="A0A4R5Q8P1"/>
<organism evidence="3 4">
    <name type="scientific">Dankookia rubra</name>
    <dbReference type="NCBI Taxonomy" id="1442381"/>
    <lineage>
        <taxon>Bacteria</taxon>
        <taxon>Pseudomonadati</taxon>
        <taxon>Pseudomonadota</taxon>
        <taxon>Alphaproteobacteria</taxon>
        <taxon>Acetobacterales</taxon>
        <taxon>Roseomonadaceae</taxon>
        <taxon>Dankookia</taxon>
    </lineage>
</organism>
<dbReference type="Pfam" id="PF01548">
    <property type="entry name" value="DEDD_Tnp_IS110"/>
    <property type="match status" value="1"/>
</dbReference>
<dbReference type="RefSeq" id="WP_133291844.1">
    <property type="nucleotide sequence ID" value="NZ_SMSJ01000070.1"/>
</dbReference>
<dbReference type="GO" id="GO:0004803">
    <property type="term" value="F:transposase activity"/>
    <property type="evidence" value="ECO:0007669"/>
    <property type="project" value="InterPro"/>
</dbReference>
<dbReference type="InterPro" id="IPR002525">
    <property type="entry name" value="Transp_IS110-like_N"/>
</dbReference>
<dbReference type="InterPro" id="IPR047650">
    <property type="entry name" value="Transpos_IS110"/>
</dbReference>
<dbReference type="PANTHER" id="PTHR33055:SF3">
    <property type="entry name" value="PUTATIVE TRANSPOSASE FOR IS117-RELATED"/>
    <property type="match status" value="1"/>
</dbReference>
<comment type="caution">
    <text evidence="3">The sequence shown here is derived from an EMBL/GenBank/DDBJ whole genome shotgun (WGS) entry which is preliminary data.</text>
</comment>
<dbReference type="EMBL" id="SMSJ01000070">
    <property type="protein sequence ID" value="TDH59330.1"/>
    <property type="molecule type" value="Genomic_DNA"/>
</dbReference>
<dbReference type="GO" id="GO:0006313">
    <property type="term" value="P:DNA transposition"/>
    <property type="evidence" value="ECO:0007669"/>
    <property type="project" value="InterPro"/>
</dbReference>
<keyword evidence="4" id="KW-1185">Reference proteome</keyword>